<reference evidence="4 5" key="1">
    <citation type="journal article" date="2018" name="IMA Fungus">
        <title>IMA Genome-F 9: Draft genome sequence of Annulohypoxylon stygium, Aspergillus mulundensis, Berkeleyomyces basicola (syn. Thielaviopsis basicola), Ceratocystis smalleyi, two Cercospora beticola strains, Coleophoma cylindrospora, Fusarium fracticaudum, Phialophora cf. hyalina, and Morchella septimelata.</title>
        <authorList>
            <person name="Wingfield B.D."/>
            <person name="Bills G.F."/>
            <person name="Dong Y."/>
            <person name="Huang W."/>
            <person name="Nel W.J."/>
            <person name="Swalarsk-Parry B.S."/>
            <person name="Vaghefi N."/>
            <person name="Wilken P.M."/>
            <person name="An Z."/>
            <person name="de Beer Z.W."/>
            <person name="De Vos L."/>
            <person name="Chen L."/>
            <person name="Duong T.A."/>
            <person name="Gao Y."/>
            <person name="Hammerbacher A."/>
            <person name="Kikkert J.R."/>
            <person name="Li Y."/>
            <person name="Li H."/>
            <person name="Li K."/>
            <person name="Li Q."/>
            <person name="Liu X."/>
            <person name="Ma X."/>
            <person name="Naidoo K."/>
            <person name="Pethybridge S.J."/>
            <person name="Sun J."/>
            <person name="Steenkamp E.T."/>
            <person name="van der Nest M.A."/>
            <person name="van Wyk S."/>
            <person name="Wingfield M.J."/>
            <person name="Xiong C."/>
            <person name="Yue Q."/>
            <person name="Zhang X."/>
        </authorList>
    </citation>
    <scope>NUCLEOTIDE SEQUENCE [LARGE SCALE GENOMIC DNA]</scope>
    <source>
        <strain evidence="4 5">BP 5553</strain>
    </source>
</reference>
<dbReference type="AlphaFoldDB" id="A0A370TXA4"/>
<dbReference type="OrthoDB" id="354304at2759"/>
<dbReference type="PANTHER" id="PTHR46517">
    <property type="entry name" value="FRUCTOSE-2,6-BISPHOSPHATASE TIGAR"/>
    <property type="match status" value="1"/>
</dbReference>
<feature type="binding site" evidence="2">
    <location>
        <position position="47"/>
    </location>
    <ligand>
        <name>substrate</name>
    </ligand>
</feature>
<dbReference type="InterPro" id="IPR029033">
    <property type="entry name" value="His_PPase_superfam"/>
</dbReference>
<evidence type="ECO:0000256" key="1">
    <source>
        <dbReference type="ARBA" id="ARBA00022801"/>
    </source>
</evidence>
<dbReference type="RefSeq" id="XP_031872817.1">
    <property type="nucleotide sequence ID" value="XM_032008763.1"/>
</dbReference>
<feature type="region of interest" description="Disordered" evidence="3">
    <location>
        <begin position="81"/>
        <end position="108"/>
    </location>
</feature>
<dbReference type="STRING" id="2656787.A0A370TXA4"/>
<feature type="compositionally biased region" description="Basic and acidic residues" evidence="3">
    <location>
        <begin position="97"/>
        <end position="108"/>
    </location>
</feature>
<accession>A0A370TXA4</accession>
<dbReference type="Proteomes" id="UP000254866">
    <property type="component" value="Unassembled WGS sequence"/>
</dbReference>
<dbReference type="InterPro" id="IPR051695">
    <property type="entry name" value="Phosphoglycerate_Mutase"/>
</dbReference>
<dbReference type="GO" id="GO:0043456">
    <property type="term" value="P:regulation of pentose-phosphate shunt"/>
    <property type="evidence" value="ECO:0007669"/>
    <property type="project" value="TreeGrafter"/>
</dbReference>
<sequence>MARQWIMSHGNNSALTNHGVLQANYLGAHLAATDVKISHIFSSDLQRAVKTAEAIRAAQSPLLGEIKKLQLLREQDFGSYEGKAFSQRPPRTNKSGNHRDLESHHYDPGFKDVESKQSMIIRMNSFIDAYLLPISEEGPAEQLTVVIVAHGNILSYLWRGILKRFNARDVTVASGVIVTGSTLSLEYLGSWSNTGYLELEWKSGNSTAQHSGIFPKEGTVATDTNPSTPTKTSAQSKSSSPSLAQQVPPPLQDRPIIPASVLALPPRLLHMSLVVKAVNSQEHLKGLKKAGGGIGSLKHDLSQKTVDSFFKKQRSE</sequence>
<dbReference type="GO" id="GO:0045820">
    <property type="term" value="P:negative regulation of glycolytic process"/>
    <property type="evidence" value="ECO:0007669"/>
    <property type="project" value="TreeGrafter"/>
</dbReference>
<evidence type="ECO:0008006" key="6">
    <source>
        <dbReference type="Google" id="ProtNLM"/>
    </source>
</evidence>
<feature type="compositionally biased region" description="Low complexity" evidence="3">
    <location>
        <begin position="226"/>
        <end position="246"/>
    </location>
</feature>
<name>A0A370TXA4_9HELO</name>
<gene>
    <name evidence="4" type="ORF">BP5553_00140</name>
</gene>
<comment type="caution">
    <text evidence="4">The sequence shown here is derived from an EMBL/GenBank/DDBJ whole genome shotgun (WGS) entry which is preliminary data.</text>
</comment>
<evidence type="ECO:0000313" key="5">
    <source>
        <dbReference type="Proteomes" id="UP000254866"/>
    </source>
</evidence>
<dbReference type="GeneID" id="43592989"/>
<dbReference type="GO" id="GO:0004331">
    <property type="term" value="F:fructose-2,6-bisphosphate 2-phosphatase activity"/>
    <property type="evidence" value="ECO:0007669"/>
    <property type="project" value="TreeGrafter"/>
</dbReference>
<organism evidence="4 5">
    <name type="scientific">Venustampulla echinocandica</name>
    <dbReference type="NCBI Taxonomy" id="2656787"/>
    <lineage>
        <taxon>Eukaryota</taxon>
        <taxon>Fungi</taxon>
        <taxon>Dikarya</taxon>
        <taxon>Ascomycota</taxon>
        <taxon>Pezizomycotina</taxon>
        <taxon>Leotiomycetes</taxon>
        <taxon>Helotiales</taxon>
        <taxon>Pleuroascaceae</taxon>
        <taxon>Venustampulla</taxon>
    </lineage>
</organism>
<evidence type="ECO:0000313" key="4">
    <source>
        <dbReference type="EMBL" id="RDL40161.1"/>
    </source>
</evidence>
<dbReference type="PANTHER" id="PTHR46517:SF1">
    <property type="entry name" value="FRUCTOSE-2,6-BISPHOSPHATASE TIGAR"/>
    <property type="match status" value="1"/>
</dbReference>
<evidence type="ECO:0000256" key="2">
    <source>
        <dbReference type="PIRSR" id="PIRSR613078-2"/>
    </source>
</evidence>
<protein>
    <recommendedName>
        <fullName evidence="6">Phosphoglycerate mutase-like protein</fullName>
    </recommendedName>
</protein>
<dbReference type="GO" id="GO:0005829">
    <property type="term" value="C:cytosol"/>
    <property type="evidence" value="ECO:0007669"/>
    <property type="project" value="TreeGrafter"/>
</dbReference>
<feature type="region of interest" description="Disordered" evidence="3">
    <location>
        <begin position="212"/>
        <end position="252"/>
    </location>
</feature>
<dbReference type="SUPFAM" id="SSF53254">
    <property type="entry name" value="Phosphoglycerate mutase-like"/>
    <property type="match status" value="1"/>
</dbReference>
<keyword evidence="5" id="KW-1185">Reference proteome</keyword>
<dbReference type="Pfam" id="PF00300">
    <property type="entry name" value="His_Phos_1"/>
    <property type="match status" value="1"/>
</dbReference>
<dbReference type="EMBL" id="NPIC01000001">
    <property type="protein sequence ID" value="RDL40161.1"/>
    <property type="molecule type" value="Genomic_DNA"/>
</dbReference>
<proteinExistence type="predicted"/>
<dbReference type="Gene3D" id="3.40.50.1240">
    <property type="entry name" value="Phosphoglycerate mutase-like"/>
    <property type="match status" value="1"/>
</dbReference>
<dbReference type="InterPro" id="IPR013078">
    <property type="entry name" value="His_Pase_superF_clade-1"/>
</dbReference>
<dbReference type="CDD" id="cd07067">
    <property type="entry name" value="HP_PGM_like"/>
    <property type="match status" value="1"/>
</dbReference>
<keyword evidence="1" id="KW-0378">Hydrolase</keyword>
<evidence type="ECO:0000256" key="3">
    <source>
        <dbReference type="SAM" id="MobiDB-lite"/>
    </source>
</evidence>